<keyword evidence="2" id="KW-1185">Reference proteome</keyword>
<gene>
    <name evidence="1" type="ORF">FAB82_00965</name>
</gene>
<name>A0A4S8QJL1_9ACTN</name>
<protein>
    <submittedName>
        <fullName evidence="1">Uncharacterized protein</fullName>
    </submittedName>
</protein>
<dbReference type="RefSeq" id="WP_136532671.1">
    <property type="nucleotide sequence ID" value="NZ_STGY01000003.1"/>
</dbReference>
<dbReference type="EMBL" id="STGY01000003">
    <property type="protein sequence ID" value="THV43462.1"/>
    <property type="molecule type" value="Genomic_DNA"/>
</dbReference>
<dbReference type="AlphaFoldDB" id="A0A4S8QJL1"/>
<evidence type="ECO:0000313" key="1">
    <source>
        <dbReference type="EMBL" id="THV43462.1"/>
    </source>
</evidence>
<sequence length="93" mass="10366">MTTDHLDGLLDRLPGNLLGTWGNDQTGLRLVDLGNDTAGIVIVRAGKPRDLGTISKDAEHVVWNRDGDEEPTHYRNQWLSMIYPALARWRAAS</sequence>
<reference evidence="1 2" key="2">
    <citation type="submission" date="2019-05" db="EMBL/GenBank/DDBJ databases">
        <title>Glycomyces buryatensis sp. nov.</title>
        <authorList>
            <person name="Nikitina E."/>
        </authorList>
    </citation>
    <scope>NUCLEOTIDE SEQUENCE [LARGE SCALE GENOMIC DNA]</scope>
    <source>
        <strain evidence="1 2">18</strain>
    </source>
</reference>
<accession>A0A4S8QJL1</accession>
<comment type="caution">
    <text evidence="1">The sequence shown here is derived from an EMBL/GenBank/DDBJ whole genome shotgun (WGS) entry which is preliminary data.</text>
</comment>
<dbReference type="Proteomes" id="UP000308760">
    <property type="component" value="Unassembled WGS sequence"/>
</dbReference>
<proteinExistence type="predicted"/>
<evidence type="ECO:0000313" key="2">
    <source>
        <dbReference type="Proteomes" id="UP000308760"/>
    </source>
</evidence>
<organism evidence="1 2">
    <name type="scientific">Glycomyces buryatensis</name>
    <dbReference type="NCBI Taxonomy" id="2570927"/>
    <lineage>
        <taxon>Bacteria</taxon>
        <taxon>Bacillati</taxon>
        <taxon>Actinomycetota</taxon>
        <taxon>Actinomycetes</taxon>
        <taxon>Glycomycetales</taxon>
        <taxon>Glycomycetaceae</taxon>
        <taxon>Glycomyces</taxon>
    </lineage>
</organism>
<reference evidence="2" key="1">
    <citation type="submission" date="2019-04" db="EMBL/GenBank/DDBJ databases">
        <title>Nocardioides xinjiangensis sp. nov.</title>
        <authorList>
            <person name="Liu S."/>
        </authorList>
    </citation>
    <scope>NUCLEOTIDE SEQUENCE [LARGE SCALE GENOMIC DNA]</scope>
    <source>
        <strain evidence="2">18</strain>
    </source>
</reference>